<dbReference type="InterPro" id="IPR008969">
    <property type="entry name" value="CarboxyPept-like_regulatory"/>
</dbReference>
<keyword evidence="4 8" id="KW-0812">Transmembrane</keyword>
<evidence type="ECO:0000259" key="9">
    <source>
        <dbReference type="Pfam" id="PF07715"/>
    </source>
</evidence>
<dbReference type="Proteomes" id="UP001156666">
    <property type="component" value="Unassembled WGS sequence"/>
</dbReference>
<proteinExistence type="inferred from homology"/>
<dbReference type="AlphaFoldDB" id="A0AA37SMF5"/>
<evidence type="ECO:0000256" key="5">
    <source>
        <dbReference type="ARBA" id="ARBA00022729"/>
    </source>
</evidence>
<evidence type="ECO:0000256" key="1">
    <source>
        <dbReference type="ARBA" id="ARBA00004571"/>
    </source>
</evidence>
<keyword evidence="6 8" id="KW-0472">Membrane</keyword>
<name>A0AA37SMF5_9BACT</name>
<dbReference type="InterPro" id="IPR036942">
    <property type="entry name" value="Beta-barrel_TonB_sf"/>
</dbReference>
<comment type="subcellular location">
    <subcellularLocation>
        <location evidence="1 8">Cell outer membrane</location>
        <topology evidence="1 8">Multi-pass membrane protein</topology>
    </subcellularLocation>
</comment>
<dbReference type="PANTHER" id="PTHR30069:SF29">
    <property type="entry name" value="HEMOGLOBIN AND HEMOGLOBIN-HAPTOGLOBIN-BINDING PROTEIN 1-RELATED"/>
    <property type="match status" value="1"/>
</dbReference>
<sequence>MVFTFNLLYIGLNAQAPSTISGHITSSNKEELVGATIIINASSDGTFSDINGKYEFSKLKNGTYTLTATYLGFLSQSKTIEINNASHVELNFSLQENSKELETVYITEKTDKARIETKGFAVNALDFRDLEVQSIQATEVLDRTAGVRIRQSGGMGSRINYNINGLSGHAVRIFIDGIPASNYGPSFSLSSIPASMIKRIEVYKGVVPADLGDDALGGAINIILNTNAKNSLAASYSFGSFNTHQASINGSYRDPSTGITLTASGFLNSTDNSYKVWGDQVYITDIKTGNIEYIKAKRFHDDYLSRGLKAEIGITNKSWADQFHVGVIASDLDRAIQHGATMESVYGSRRATQNTVQVNSTYKKKGFLVKNLDINLYGSFSKLERNIIDTIPLKYNWKGELTPDYWDLTDGEWLEHITGAEGNRPSLSSTYENVVSARGNLTYRINPYHRIVGNYTLSGFKRNTQDPLLEENLRKLMDTRFLTKQIFGAAYEITAFDNKFQSSLFLKYFNQDIEIAKPELVQGELDPIINRFDKLVNETGYGIALSYQLTPTIQIMVSAENALRLPETHELFGNDIENVEESYILKPERSKNLNLGFNFGTFNFSQNTLKVNTNFFIRDTKDKIKLDVTTDQTAEVSSYINDDSYFSSGVDVEVKYTHQEKLCTSLGTSIFNSRFNTEFDENGVPYQWYKNRERNAPFFTANLNTRYYFSNFLQSDSKTTINYNIGYVHAFYRDWSSLGGEGKDIIPSQLVNDIGISYTFPKDKITMSFDVKNIFNEQVFDNYALQRPGRAFYVKMFYKII</sequence>
<reference evidence="10" key="1">
    <citation type="journal article" date="2014" name="Int. J. Syst. Evol. Microbiol.">
        <title>Complete genome sequence of Corynebacterium casei LMG S-19264T (=DSM 44701T), isolated from a smear-ripened cheese.</title>
        <authorList>
            <consortium name="US DOE Joint Genome Institute (JGI-PGF)"/>
            <person name="Walter F."/>
            <person name="Albersmeier A."/>
            <person name="Kalinowski J."/>
            <person name="Ruckert C."/>
        </authorList>
    </citation>
    <scope>NUCLEOTIDE SEQUENCE</scope>
    <source>
        <strain evidence="10">NBRC 108769</strain>
    </source>
</reference>
<dbReference type="Gene3D" id="2.40.170.20">
    <property type="entry name" value="TonB-dependent receptor, beta-barrel domain"/>
    <property type="match status" value="1"/>
</dbReference>
<evidence type="ECO:0000313" key="11">
    <source>
        <dbReference type="Proteomes" id="UP001156666"/>
    </source>
</evidence>
<dbReference type="Gene3D" id="2.60.40.1120">
    <property type="entry name" value="Carboxypeptidase-like, regulatory domain"/>
    <property type="match status" value="1"/>
</dbReference>
<dbReference type="InterPro" id="IPR012910">
    <property type="entry name" value="Plug_dom"/>
</dbReference>
<evidence type="ECO:0000256" key="2">
    <source>
        <dbReference type="ARBA" id="ARBA00022448"/>
    </source>
</evidence>
<keyword evidence="11" id="KW-1185">Reference proteome</keyword>
<dbReference type="Pfam" id="PF07715">
    <property type="entry name" value="Plug"/>
    <property type="match status" value="1"/>
</dbReference>
<evidence type="ECO:0000256" key="8">
    <source>
        <dbReference type="PROSITE-ProRule" id="PRU01360"/>
    </source>
</evidence>
<dbReference type="GO" id="GO:0015344">
    <property type="term" value="F:siderophore uptake transmembrane transporter activity"/>
    <property type="evidence" value="ECO:0007669"/>
    <property type="project" value="TreeGrafter"/>
</dbReference>
<evidence type="ECO:0000256" key="7">
    <source>
        <dbReference type="ARBA" id="ARBA00023237"/>
    </source>
</evidence>
<dbReference type="GO" id="GO:0044718">
    <property type="term" value="P:siderophore transmembrane transport"/>
    <property type="evidence" value="ECO:0007669"/>
    <property type="project" value="TreeGrafter"/>
</dbReference>
<dbReference type="InterPro" id="IPR039426">
    <property type="entry name" value="TonB-dep_rcpt-like"/>
</dbReference>
<protein>
    <submittedName>
        <fullName evidence="10">TonB-dependent receptor</fullName>
    </submittedName>
</protein>
<comment type="caution">
    <text evidence="10">The sequence shown here is derived from an EMBL/GenBank/DDBJ whole genome shotgun (WGS) entry which is preliminary data.</text>
</comment>
<dbReference type="SUPFAM" id="SSF49464">
    <property type="entry name" value="Carboxypeptidase regulatory domain-like"/>
    <property type="match status" value="1"/>
</dbReference>
<keyword evidence="3 8" id="KW-1134">Transmembrane beta strand</keyword>
<keyword evidence="10" id="KW-0675">Receptor</keyword>
<keyword evidence="2 8" id="KW-0813">Transport</keyword>
<evidence type="ECO:0000256" key="4">
    <source>
        <dbReference type="ARBA" id="ARBA00022692"/>
    </source>
</evidence>
<dbReference type="InterPro" id="IPR037066">
    <property type="entry name" value="Plug_dom_sf"/>
</dbReference>
<dbReference type="SUPFAM" id="SSF56935">
    <property type="entry name" value="Porins"/>
    <property type="match status" value="1"/>
</dbReference>
<dbReference type="PROSITE" id="PS52016">
    <property type="entry name" value="TONB_DEPENDENT_REC_3"/>
    <property type="match status" value="1"/>
</dbReference>
<dbReference type="EMBL" id="BSOH01000003">
    <property type="protein sequence ID" value="GLR16039.1"/>
    <property type="molecule type" value="Genomic_DNA"/>
</dbReference>
<dbReference type="RefSeq" id="WP_235294681.1">
    <property type="nucleotide sequence ID" value="NZ_JAJNKA010000014.1"/>
</dbReference>
<keyword evidence="5" id="KW-0732">Signal</keyword>
<reference evidence="10" key="2">
    <citation type="submission" date="2023-01" db="EMBL/GenBank/DDBJ databases">
        <title>Draft genome sequence of Portibacter lacus strain NBRC 108769.</title>
        <authorList>
            <person name="Sun Q."/>
            <person name="Mori K."/>
        </authorList>
    </citation>
    <scope>NUCLEOTIDE SEQUENCE</scope>
    <source>
        <strain evidence="10">NBRC 108769</strain>
    </source>
</reference>
<dbReference type="GO" id="GO:0009279">
    <property type="term" value="C:cell outer membrane"/>
    <property type="evidence" value="ECO:0007669"/>
    <property type="project" value="UniProtKB-SubCell"/>
</dbReference>
<evidence type="ECO:0000313" key="10">
    <source>
        <dbReference type="EMBL" id="GLR16039.1"/>
    </source>
</evidence>
<gene>
    <name evidence="10" type="ORF">GCM10007940_06540</name>
</gene>
<dbReference type="Gene3D" id="2.170.130.10">
    <property type="entry name" value="TonB-dependent receptor, plug domain"/>
    <property type="match status" value="1"/>
</dbReference>
<dbReference type="PANTHER" id="PTHR30069">
    <property type="entry name" value="TONB-DEPENDENT OUTER MEMBRANE RECEPTOR"/>
    <property type="match status" value="1"/>
</dbReference>
<dbReference type="Pfam" id="PF13715">
    <property type="entry name" value="CarbopepD_reg_2"/>
    <property type="match status" value="1"/>
</dbReference>
<organism evidence="10 11">
    <name type="scientific">Portibacter lacus</name>
    <dbReference type="NCBI Taxonomy" id="1099794"/>
    <lineage>
        <taxon>Bacteria</taxon>
        <taxon>Pseudomonadati</taxon>
        <taxon>Bacteroidota</taxon>
        <taxon>Saprospiria</taxon>
        <taxon>Saprospirales</taxon>
        <taxon>Haliscomenobacteraceae</taxon>
        <taxon>Portibacter</taxon>
    </lineage>
</organism>
<evidence type="ECO:0000256" key="3">
    <source>
        <dbReference type="ARBA" id="ARBA00022452"/>
    </source>
</evidence>
<feature type="domain" description="TonB-dependent receptor plug" evidence="9">
    <location>
        <begin position="122"/>
        <end position="219"/>
    </location>
</feature>
<accession>A0AA37SMF5</accession>
<evidence type="ECO:0000256" key="6">
    <source>
        <dbReference type="ARBA" id="ARBA00023136"/>
    </source>
</evidence>
<keyword evidence="7 8" id="KW-0998">Cell outer membrane</keyword>
<comment type="similarity">
    <text evidence="8">Belongs to the TonB-dependent receptor family.</text>
</comment>